<dbReference type="GO" id="GO:0005737">
    <property type="term" value="C:cytoplasm"/>
    <property type="evidence" value="ECO:0007669"/>
    <property type="project" value="TreeGrafter"/>
</dbReference>
<evidence type="ECO:0000313" key="5">
    <source>
        <dbReference type="Proteomes" id="UP000594260"/>
    </source>
</evidence>
<protein>
    <recommendedName>
        <fullName evidence="3">Rho-GAP domain-containing protein</fullName>
    </recommendedName>
</protein>
<name>A0A7M7KTS7_VARDE</name>
<dbReference type="PROSITE" id="PS50238">
    <property type="entry name" value="RHOGAP"/>
    <property type="match status" value="1"/>
</dbReference>
<dbReference type="Proteomes" id="UP000594260">
    <property type="component" value="Unplaced"/>
</dbReference>
<dbReference type="InParanoid" id="A0A7M7KTS7"/>
<accession>A0A7M7KTS7</accession>
<evidence type="ECO:0000313" key="4">
    <source>
        <dbReference type="EnsemblMetazoa" id="XP_022670695"/>
    </source>
</evidence>
<dbReference type="KEGG" id="vde:111254282"/>
<dbReference type="PANTHER" id="PTHR14963">
    <property type="entry name" value="RHO GTPASE ACTIVATING PROTEIN 18,19-RELATED"/>
    <property type="match status" value="1"/>
</dbReference>
<keyword evidence="5" id="KW-1185">Reference proteome</keyword>
<organism evidence="4 5">
    <name type="scientific">Varroa destructor</name>
    <name type="common">Honeybee mite</name>
    <dbReference type="NCBI Taxonomy" id="109461"/>
    <lineage>
        <taxon>Eukaryota</taxon>
        <taxon>Metazoa</taxon>
        <taxon>Ecdysozoa</taxon>
        <taxon>Arthropoda</taxon>
        <taxon>Chelicerata</taxon>
        <taxon>Arachnida</taxon>
        <taxon>Acari</taxon>
        <taxon>Parasitiformes</taxon>
        <taxon>Mesostigmata</taxon>
        <taxon>Gamasina</taxon>
        <taxon>Dermanyssoidea</taxon>
        <taxon>Varroidae</taxon>
        <taxon>Varroa</taxon>
    </lineage>
</organism>
<proteinExistence type="predicted"/>
<evidence type="ECO:0000256" key="1">
    <source>
        <dbReference type="ARBA" id="ARBA00022468"/>
    </source>
</evidence>
<dbReference type="PANTHER" id="PTHR14963:SF7">
    <property type="entry name" value="RHO GTPASE-ACTIVATING PROTEIN 19"/>
    <property type="match status" value="1"/>
</dbReference>
<feature type="region of interest" description="Disordered" evidence="2">
    <location>
        <begin position="431"/>
        <end position="450"/>
    </location>
</feature>
<dbReference type="InterPro" id="IPR008936">
    <property type="entry name" value="Rho_GTPase_activation_prot"/>
</dbReference>
<dbReference type="InterPro" id="IPR000198">
    <property type="entry name" value="RhoGAP_dom"/>
</dbReference>
<dbReference type="GO" id="GO:0051056">
    <property type="term" value="P:regulation of small GTPase mediated signal transduction"/>
    <property type="evidence" value="ECO:0007669"/>
    <property type="project" value="TreeGrafter"/>
</dbReference>
<dbReference type="SUPFAM" id="SSF48350">
    <property type="entry name" value="GTPase activation domain, GAP"/>
    <property type="match status" value="1"/>
</dbReference>
<feature type="domain" description="Rho-GAP" evidence="3">
    <location>
        <begin position="81"/>
        <end position="276"/>
    </location>
</feature>
<dbReference type="SMART" id="SM00324">
    <property type="entry name" value="RhoGAP"/>
    <property type="match status" value="1"/>
</dbReference>
<evidence type="ECO:0000256" key="2">
    <source>
        <dbReference type="SAM" id="MobiDB-lite"/>
    </source>
</evidence>
<dbReference type="GO" id="GO:0007165">
    <property type="term" value="P:signal transduction"/>
    <property type="evidence" value="ECO:0007669"/>
    <property type="project" value="InterPro"/>
</dbReference>
<dbReference type="Gene3D" id="1.10.555.10">
    <property type="entry name" value="Rho GTPase activation protein"/>
    <property type="match status" value="1"/>
</dbReference>
<sequence>MSLKRLRHLVELPSSDKSEVLTLFKYQNHKIYLDYVRMHLSFVLDLPTDDFAPLLDTDYFKETRFSCPPLKGKDTKVAWGSPLTTEGIAQVSQLIDYLMIDQNCQEEGLFRKTGSVIRQAELRALLCAGEIVDLHQGEFSVHDCASVLKSYLHEMEEPLLTQALFQPFMKVVELARQQTLPSILEEVTRKRIKCIQLLFQLLPLYNYHLLKPLLQLLSKVASNKDSTRMDATCLAKLFAPVIMCPKTMTPEEFFTRVQHPAVELLSFIIEQEPVLFKLPDELVQDVIAFIKNEQDEHDHGVVKTQLTFAIRREQSKEEIDDYTTRELARLYAHVSQQPDTTPTKKLFLQRVQQAPSIQPATPRTPIAAKAEKILGLADTPDSLKRGLLRTSIRYPIQGKAAFVRSGSVDSLVAVDLVDKENASPFAKVLKRKADEDHPAGGQMPTPTKFSRTPFQSVIRASMRVKAAVLTPTKKLIANTNNNTAVK</sequence>
<dbReference type="OMA" id="CQSPANQ"/>
<dbReference type="Pfam" id="PF00620">
    <property type="entry name" value="RhoGAP"/>
    <property type="match status" value="1"/>
</dbReference>
<dbReference type="GeneID" id="111254282"/>
<dbReference type="OrthoDB" id="10061772at2759"/>
<dbReference type="GO" id="GO:0005096">
    <property type="term" value="F:GTPase activator activity"/>
    <property type="evidence" value="ECO:0007669"/>
    <property type="project" value="UniProtKB-KW"/>
</dbReference>
<dbReference type="EnsemblMetazoa" id="XM_022814960">
    <property type="protein sequence ID" value="XP_022670695"/>
    <property type="gene ID" value="LOC111254282"/>
</dbReference>
<keyword evidence="1" id="KW-0343">GTPase activation</keyword>
<evidence type="ECO:0000259" key="3">
    <source>
        <dbReference type="PROSITE" id="PS50238"/>
    </source>
</evidence>
<reference evidence="4" key="1">
    <citation type="submission" date="2021-01" db="UniProtKB">
        <authorList>
            <consortium name="EnsemblMetazoa"/>
        </authorList>
    </citation>
    <scope>IDENTIFICATION</scope>
</reference>
<dbReference type="RefSeq" id="XP_022670695.1">
    <property type="nucleotide sequence ID" value="XM_022814960.1"/>
</dbReference>
<dbReference type="AlphaFoldDB" id="A0A7M7KTS7"/>